<dbReference type="Gene3D" id="1.10.10.10">
    <property type="entry name" value="Winged helix-like DNA-binding domain superfamily/Winged helix DNA-binding domain"/>
    <property type="match status" value="1"/>
</dbReference>
<dbReference type="Pfam" id="PF00392">
    <property type="entry name" value="GntR"/>
    <property type="match status" value="1"/>
</dbReference>
<keyword evidence="4" id="KW-0238">DNA-binding</keyword>
<dbReference type="InterPro" id="IPR015421">
    <property type="entry name" value="PyrdxlP-dep_Trfase_major"/>
</dbReference>
<dbReference type="PANTHER" id="PTHR46577:SF2">
    <property type="entry name" value="TRANSCRIPTIONAL REGULATORY PROTEIN"/>
    <property type="match status" value="1"/>
</dbReference>
<keyword evidence="7" id="KW-0808">Transferase</keyword>
<evidence type="ECO:0000256" key="5">
    <source>
        <dbReference type="ARBA" id="ARBA00023163"/>
    </source>
</evidence>
<evidence type="ECO:0000256" key="3">
    <source>
        <dbReference type="ARBA" id="ARBA00023015"/>
    </source>
</evidence>
<keyword evidence="5" id="KW-0804">Transcription</keyword>
<dbReference type="SMART" id="SM00345">
    <property type="entry name" value="HTH_GNTR"/>
    <property type="match status" value="1"/>
</dbReference>
<comment type="similarity">
    <text evidence="1">In the C-terminal section; belongs to the class-I pyridoxal-phosphate-dependent aminotransferase family.</text>
</comment>
<keyword evidence="7" id="KW-0032">Aminotransferase</keyword>
<evidence type="ECO:0000256" key="4">
    <source>
        <dbReference type="ARBA" id="ARBA00023125"/>
    </source>
</evidence>
<gene>
    <name evidence="7" type="ORF">ACKQTC_07610</name>
</gene>
<keyword evidence="2" id="KW-0663">Pyridoxal phosphate</keyword>
<dbReference type="SUPFAM" id="SSF53383">
    <property type="entry name" value="PLP-dependent transferases"/>
    <property type="match status" value="1"/>
</dbReference>
<evidence type="ECO:0000259" key="6">
    <source>
        <dbReference type="PROSITE" id="PS50949"/>
    </source>
</evidence>
<protein>
    <submittedName>
        <fullName evidence="7">PLP-dependent aminotransferase family protein</fullName>
    </submittedName>
</protein>
<dbReference type="CDD" id="cd07377">
    <property type="entry name" value="WHTH_GntR"/>
    <property type="match status" value="1"/>
</dbReference>
<dbReference type="InterPro" id="IPR036390">
    <property type="entry name" value="WH_DNA-bd_sf"/>
</dbReference>
<sequence>MAGKYQEIMNNLEEAILCGRLAPGDRLPSERDLATLYQCHRSTVARALSELVDRRLIERKVGSGSFVSRGKWSLGLPDRMQRSAFPESPYQRQVKARLSAQPEAPWRHLEDGDAPLSWLPQGSIKSLSWDKVFDAAADGDVMGLTSLRETVAKDLYARYHWQVSPEEILITSGTQQAIFLVTHGYLNPGDTVAIEAPSYFYHLPIFQAAGLRLIPIHMQSEGPSIEDLAQAVRHTRISMVFLNPIFQNPTGIHTSLKRRKEILHLCNRYQIPIFEDDASAQLPYARETENRPIKALSGADQMFYAGSISKYMGPTIRIGWLIGPPHLMHALANFRRDIDAGLSALPQHILRDYIARDLSLQIDLLKKRTRTALKAVTGYMQANFPSLHPVATQGGFYLYYRWPIKNRPQYEAVRQQLLDDYIIIAEGQAFGDDRPAMRLNLTQFRPIS</sequence>
<dbReference type="InterPro" id="IPR015422">
    <property type="entry name" value="PyrdxlP-dep_Trfase_small"/>
</dbReference>
<keyword evidence="8" id="KW-1185">Reference proteome</keyword>
<dbReference type="InterPro" id="IPR015424">
    <property type="entry name" value="PyrdxlP-dep_Trfase"/>
</dbReference>
<dbReference type="RefSeq" id="WP_408977846.1">
    <property type="nucleotide sequence ID" value="NZ_JBJUVG010000011.1"/>
</dbReference>
<feature type="domain" description="HTH gntR-type" evidence="6">
    <location>
        <begin position="2"/>
        <end position="70"/>
    </location>
</feature>
<keyword evidence="3" id="KW-0805">Transcription regulation</keyword>
<reference evidence="7 8" key="1">
    <citation type="journal article" date="2016" name="Int. J. Syst. Evol. Microbiol.">
        <title>Peptococcus simiae sp. nov., isolated from rhesus macaque faeces and emended description of the genus Peptococcus.</title>
        <authorList>
            <person name="Shkoporov A.N."/>
            <person name="Efimov B.A."/>
            <person name="Kondova I."/>
            <person name="Ouwerling B."/>
            <person name="Chaplin A.V."/>
            <person name="Shcherbakova V.A."/>
            <person name="Langermans J.A.M."/>
        </authorList>
    </citation>
    <scope>NUCLEOTIDE SEQUENCE [LARGE SCALE GENOMIC DNA]</scope>
    <source>
        <strain evidence="7 8">M108</strain>
    </source>
</reference>
<dbReference type="Gene3D" id="3.90.1150.10">
    <property type="entry name" value="Aspartate Aminotransferase, domain 1"/>
    <property type="match status" value="1"/>
</dbReference>
<dbReference type="InterPro" id="IPR004839">
    <property type="entry name" value="Aminotransferase_I/II_large"/>
</dbReference>
<name>A0ABW9H0A5_9FIRM</name>
<proteinExistence type="inferred from homology"/>
<evidence type="ECO:0000313" key="7">
    <source>
        <dbReference type="EMBL" id="MFM9414233.1"/>
    </source>
</evidence>
<comment type="caution">
    <text evidence="7">The sequence shown here is derived from an EMBL/GenBank/DDBJ whole genome shotgun (WGS) entry which is preliminary data.</text>
</comment>
<dbReference type="PANTHER" id="PTHR46577">
    <property type="entry name" value="HTH-TYPE TRANSCRIPTIONAL REGULATORY PROTEIN GABR"/>
    <property type="match status" value="1"/>
</dbReference>
<dbReference type="GO" id="GO:0008483">
    <property type="term" value="F:transaminase activity"/>
    <property type="evidence" value="ECO:0007669"/>
    <property type="project" value="UniProtKB-KW"/>
</dbReference>
<dbReference type="SUPFAM" id="SSF46785">
    <property type="entry name" value="Winged helix' DNA-binding domain"/>
    <property type="match status" value="1"/>
</dbReference>
<dbReference type="PROSITE" id="PS50949">
    <property type="entry name" value="HTH_GNTR"/>
    <property type="match status" value="1"/>
</dbReference>
<dbReference type="EMBL" id="JBJUVG010000011">
    <property type="protein sequence ID" value="MFM9414233.1"/>
    <property type="molecule type" value="Genomic_DNA"/>
</dbReference>
<evidence type="ECO:0000313" key="8">
    <source>
        <dbReference type="Proteomes" id="UP001631949"/>
    </source>
</evidence>
<evidence type="ECO:0000256" key="1">
    <source>
        <dbReference type="ARBA" id="ARBA00005384"/>
    </source>
</evidence>
<accession>A0ABW9H0A5</accession>
<dbReference type="Proteomes" id="UP001631949">
    <property type="component" value="Unassembled WGS sequence"/>
</dbReference>
<dbReference type="Pfam" id="PF00155">
    <property type="entry name" value="Aminotran_1_2"/>
    <property type="match status" value="1"/>
</dbReference>
<dbReference type="CDD" id="cd00609">
    <property type="entry name" value="AAT_like"/>
    <property type="match status" value="1"/>
</dbReference>
<organism evidence="7 8">
    <name type="scientific">Peptococcus simiae</name>
    <dbReference type="NCBI Taxonomy" id="1643805"/>
    <lineage>
        <taxon>Bacteria</taxon>
        <taxon>Bacillati</taxon>
        <taxon>Bacillota</taxon>
        <taxon>Clostridia</taxon>
        <taxon>Eubacteriales</taxon>
        <taxon>Peptococcaceae</taxon>
        <taxon>Peptococcus</taxon>
    </lineage>
</organism>
<dbReference type="InterPro" id="IPR051446">
    <property type="entry name" value="HTH_trans_reg/aminotransferase"/>
</dbReference>
<dbReference type="InterPro" id="IPR036388">
    <property type="entry name" value="WH-like_DNA-bd_sf"/>
</dbReference>
<evidence type="ECO:0000256" key="2">
    <source>
        <dbReference type="ARBA" id="ARBA00022898"/>
    </source>
</evidence>
<dbReference type="InterPro" id="IPR000524">
    <property type="entry name" value="Tscrpt_reg_HTH_GntR"/>
</dbReference>
<dbReference type="Gene3D" id="3.40.640.10">
    <property type="entry name" value="Type I PLP-dependent aspartate aminotransferase-like (Major domain)"/>
    <property type="match status" value="1"/>
</dbReference>